<gene>
    <name evidence="13" type="primary">hemY</name>
    <name evidence="13" type="ORF">F4V44_01205</name>
</gene>
<dbReference type="Gene3D" id="3.50.50.60">
    <property type="entry name" value="FAD/NAD(P)-binding domain"/>
    <property type="match status" value="1"/>
</dbReference>
<evidence type="ECO:0000256" key="1">
    <source>
        <dbReference type="ARBA" id="ARBA00001755"/>
    </source>
</evidence>
<dbReference type="RefSeq" id="WP_150438155.1">
    <property type="nucleotide sequence ID" value="NZ_VYKL01000004.1"/>
</dbReference>
<evidence type="ECO:0000259" key="12">
    <source>
        <dbReference type="Pfam" id="PF01593"/>
    </source>
</evidence>
<dbReference type="UniPathway" id="UPA00252"/>
<dbReference type="GO" id="GO:0005737">
    <property type="term" value="C:cytoplasm"/>
    <property type="evidence" value="ECO:0007669"/>
    <property type="project" value="UniProtKB-SubCell"/>
</dbReference>
<comment type="cofactor">
    <cofactor evidence="2 11">
        <name>FAD</name>
        <dbReference type="ChEBI" id="CHEBI:57692"/>
    </cofactor>
</comment>
<reference evidence="13 14" key="1">
    <citation type="submission" date="2019-09" db="EMBL/GenBank/DDBJ databases">
        <title>Whole genome sequences of isolates from the Mars Exploration Rovers.</title>
        <authorList>
            <person name="Seuylemezian A."/>
            <person name="Vaishampayan P."/>
        </authorList>
    </citation>
    <scope>NUCLEOTIDE SEQUENCE [LARGE SCALE GENOMIC DNA]</scope>
    <source>
        <strain evidence="13 14">MER_TA_151</strain>
    </source>
</reference>
<dbReference type="InterPro" id="IPR050464">
    <property type="entry name" value="Zeta_carotene_desat/Oxidored"/>
</dbReference>
<comment type="caution">
    <text evidence="13">The sequence shown here is derived from an EMBL/GenBank/DDBJ whole genome shotgun (WGS) entry which is preliminary data.</text>
</comment>
<feature type="domain" description="Amine oxidase" evidence="12">
    <location>
        <begin position="15"/>
        <end position="464"/>
    </location>
</feature>
<dbReference type="PANTHER" id="PTHR42923:SF3">
    <property type="entry name" value="PROTOPORPHYRINOGEN OXIDASE"/>
    <property type="match status" value="1"/>
</dbReference>
<dbReference type="Proteomes" id="UP000326671">
    <property type="component" value="Unassembled WGS sequence"/>
</dbReference>
<evidence type="ECO:0000256" key="6">
    <source>
        <dbReference type="ARBA" id="ARBA00019046"/>
    </source>
</evidence>
<keyword evidence="14" id="KW-1185">Reference proteome</keyword>
<sequence>MSDSKKQIVIIGGGITGLTAAYYLQKEVRENHLPYSVKLVEASHRLGGQMQTYRKDGYLIERGPDSFLETKEKAVRLAAEVGMADRLVHNTPGKTFILANNQLHTIPGGAVMGIPTEIRPFMTTKLFSLSGKLRAAADLILPRSQVLNDQSLGGFFRRRLGDEVVENLIEPLLSGVYAGDIDKMSLMTLFPHFYQVEKKYRSLIVGMKKSAPPRPKELPEKNKGSFLAFDTGLQSFADAITAKLEPNSFKLGFRVERVWRKTRGYEIELNGGEVLTADSIIMTVPHHTIYTIFPEYEFFQDFKDVPSTSVATIALGFPKEAVQKDIDGAGFLISRNSDYTITSCTWLHKKWPHTTPDGKVLLRCFVGRSGGEAIVDLSDDQIVANVMTDLSKTIEIKQDPELAVVSRWIQAMPQYTVGHQERMEKVRKGIKKELPGIFIAGSSYNGIGLPDCIKQGEEAVSKVLSYLQEINLQEQIQISI</sequence>
<evidence type="ECO:0000256" key="10">
    <source>
        <dbReference type="ARBA" id="ARBA00023133"/>
    </source>
</evidence>
<evidence type="ECO:0000313" key="13">
    <source>
        <dbReference type="EMBL" id="KAA9031690.1"/>
    </source>
</evidence>
<dbReference type="Gene3D" id="1.10.3110.10">
    <property type="entry name" value="protoporphyrinogen ix oxidase, domain 3"/>
    <property type="match status" value="1"/>
</dbReference>
<evidence type="ECO:0000256" key="2">
    <source>
        <dbReference type="ARBA" id="ARBA00001974"/>
    </source>
</evidence>
<dbReference type="EC" id="1.3.3.15" evidence="5 11"/>
<evidence type="ECO:0000256" key="11">
    <source>
        <dbReference type="RuleBase" id="RU364052"/>
    </source>
</evidence>
<comment type="pathway">
    <text evidence="3 11">Porphyrin-containing compound metabolism; protoheme biosynthesis.</text>
</comment>
<keyword evidence="9 11" id="KW-0560">Oxidoreductase</keyword>
<name>A0A5J5I7A4_9BACI</name>
<evidence type="ECO:0000256" key="8">
    <source>
        <dbReference type="ARBA" id="ARBA00022827"/>
    </source>
</evidence>
<comment type="subcellular location">
    <subcellularLocation>
        <location evidence="11">Cytoplasm</location>
    </subcellularLocation>
</comment>
<comment type="similarity">
    <text evidence="4 11">Belongs to the protoporphyrinogen/coproporphyrinogen oxidase family. Coproporphyrinogen III oxidase subfamily.</text>
</comment>
<dbReference type="InterPro" id="IPR004572">
    <property type="entry name" value="Protoporphyrinogen_oxidase"/>
</dbReference>
<dbReference type="SUPFAM" id="SSF51905">
    <property type="entry name" value="FAD/NAD(P)-binding domain"/>
    <property type="match status" value="1"/>
</dbReference>
<dbReference type="Gene3D" id="3.90.660.20">
    <property type="entry name" value="Protoporphyrinogen oxidase, mitochondrial, domain 2"/>
    <property type="match status" value="1"/>
</dbReference>
<dbReference type="GO" id="GO:0004729">
    <property type="term" value="F:oxygen-dependent protoporphyrinogen oxidase activity"/>
    <property type="evidence" value="ECO:0007669"/>
    <property type="project" value="UniProtKB-UniRule"/>
</dbReference>
<keyword evidence="7 11" id="KW-0285">Flavoprotein</keyword>
<keyword evidence="8 11" id="KW-0274">FAD</keyword>
<dbReference type="InterPro" id="IPR002937">
    <property type="entry name" value="Amino_oxidase"/>
</dbReference>
<keyword evidence="10 11" id="KW-0350">Heme biosynthesis</keyword>
<dbReference type="EMBL" id="VYKL01000004">
    <property type="protein sequence ID" value="KAA9031690.1"/>
    <property type="molecule type" value="Genomic_DNA"/>
</dbReference>
<comment type="function">
    <text evidence="11">Involved in coproporphyrin-dependent heme b biosynthesis. Catalyzes the oxidation of coproporphyrinogen III to coproporphyrin III.</text>
</comment>
<dbReference type="NCBIfam" id="NF008845">
    <property type="entry name" value="PRK11883.1-5"/>
    <property type="match status" value="1"/>
</dbReference>
<dbReference type="Pfam" id="PF01593">
    <property type="entry name" value="Amino_oxidase"/>
    <property type="match status" value="1"/>
</dbReference>
<evidence type="ECO:0000256" key="9">
    <source>
        <dbReference type="ARBA" id="ARBA00023002"/>
    </source>
</evidence>
<comment type="catalytic activity">
    <reaction evidence="1">
        <text>coproporphyrinogen III + 3 O2 = coproporphyrin III + 3 H2O2</text>
        <dbReference type="Rhea" id="RHEA:43436"/>
        <dbReference type="ChEBI" id="CHEBI:15379"/>
        <dbReference type="ChEBI" id="CHEBI:16240"/>
        <dbReference type="ChEBI" id="CHEBI:57309"/>
        <dbReference type="ChEBI" id="CHEBI:131725"/>
        <dbReference type="EC" id="1.3.3.15"/>
    </reaction>
    <physiologicalReaction direction="left-to-right" evidence="1">
        <dbReference type="Rhea" id="RHEA:43437"/>
    </physiologicalReaction>
</comment>
<keyword evidence="11" id="KW-0963">Cytoplasm</keyword>
<evidence type="ECO:0000256" key="4">
    <source>
        <dbReference type="ARBA" id="ARBA00008310"/>
    </source>
</evidence>
<proteinExistence type="inferred from homology"/>
<protein>
    <recommendedName>
        <fullName evidence="6 11">Coproporphyrinogen III oxidase</fullName>
        <ecNumber evidence="5 11">1.3.3.15</ecNumber>
    </recommendedName>
</protein>
<dbReference type="PANTHER" id="PTHR42923">
    <property type="entry name" value="PROTOPORPHYRINOGEN OXIDASE"/>
    <property type="match status" value="1"/>
</dbReference>
<evidence type="ECO:0000256" key="7">
    <source>
        <dbReference type="ARBA" id="ARBA00022630"/>
    </source>
</evidence>
<evidence type="ECO:0000256" key="5">
    <source>
        <dbReference type="ARBA" id="ARBA00012402"/>
    </source>
</evidence>
<evidence type="ECO:0000313" key="14">
    <source>
        <dbReference type="Proteomes" id="UP000326671"/>
    </source>
</evidence>
<evidence type="ECO:0000256" key="3">
    <source>
        <dbReference type="ARBA" id="ARBA00004744"/>
    </source>
</evidence>
<accession>A0A5J5I7A4</accession>
<dbReference type="AlphaFoldDB" id="A0A5J5I7A4"/>
<dbReference type="GO" id="GO:0006783">
    <property type="term" value="P:heme biosynthetic process"/>
    <property type="evidence" value="ECO:0007669"/>
    <property type="project" value="UniProtKB-UniRule"/>
</dbReference>
<organism evidence="13 14">
    <name type="scientific">Niallia endozanthoxylica</name>
    <dbReference type="NCBI Taxonomy" id="2036016"/>
    <lineage>
        <taxon>Bacteria</taxon>
        <taxon>Bacillati</taxon>
        <taxon>Bacillota</taxon>
        <taxon>Bacilli</taxon>
        <taxon>Bacillales</taxon>
        <taxon>Bacillaceae</taxon>
        <taxon>Niallia</taxon>
    </lineage>
</organism>
<dbReference type="OrthoDB" id="9805195at2"/>
<dbReference type="InterPro" id="IPR036188">
    <property type="entry name" value="FAD/NAD-bd_sf"/>
</dbReference>
<dbReference type="NCBIfam" id="TIGR00562">
    <property type="entry name" value="proto_IX_ox"/>
    <property type="match status" value="1"/>
</dbReference>
<dbReference type="SUPFAM" id="SSF54373">
    <property type="entry name" value="FAD-linked reductases, C-terminal domain"/>
    <property type="match status" value="1"/>
</dbReference>